<evidence type="ECO:0000313" key="1">
    <source>
        <dbReference type="EnsemblPlants" id="AVESA.00010b.r2.6CG1127440.1.CDS.1"/>
    </source>
</evidence>
<name>A0ACD5ZA27_AVESA</name>
<proteinExistence type="predicted"/>
<dbReference type="Proteomes" id="UP001732700">
    <property type="component" value="Chromosome 6C"/>
</dbReference>
<reference evidence="1" key="1">
    <citation type="submission" date="2021-05" db="EMBL/GenBank/DDBJ databases">
        <authorList>
            <person name="Scholz U."/>
            <person name="Mascher M."/>
            <person name="Fiebig A."/>
        </authorList>
    </citation>
    <scope>NUCLEOTIDE SEQUENCE [LARGE SCALE GENOMIC DNA]</scope>
</reference>
<accession>A0ACD5ZA27</accession>
<keyword evidence="2" id="KW-1185">Reference proteome</keyword>
<reference evidence="1" key="2">
    <citation type="submission" date="2025-09" db="UniProtKB">
        <authorList>
            <consortium name="EnsemblPlants"/>
        </authorList>
    </citation>
    <scope>IDENTIFICATION</scope>
</reference>
<protein>
    <submittedName>
        <fullName evidence="1">Uncharacterized protein</fullName>
    </submittedName>
</protein>
<dbReference type="EnsemblPlants" id="AVESA.00010b.r2.6CG1127440.1">
    <property type="protein sequence ID" value="AVESA.00010b.r2.6CG1127440.1.CDS.1"/>
    <property type="gene ID" value="AVESA.00010b.r2.6CG1127440"/>
</dbReference>
<sequence>MVGVPRRPMCKSKSSTATSPSATAKSMARSSTTAPSTSHHRRSPRAAPTTTNTNGTHPPNHASYNSSSSSLSTASSSAASSLQALKQGSLPDLPLLLTFAELAAATSNFAPSHRLTPASSNSFRCALRGHPAAVFRRALRRDPQEVSARLAVLGHCHHAAIARLYGAAASPDGSLFLAYELVPDSAPLSSLLRGNAHNPAFTPLATWSARLRVAAGACDALSYVHLQAGTVHNRLSSSSLLVCGDGALLRAKIAHFGAADLAGELPPDDSNSDSGSKPGSARHRRTGSRGRRIEGTRGYMAPEIISGGAPTRRSDVFALGVLLLELLSGEEPVRYDYNKATKDYERTSLIESAEAAAAAAQNGGEGMRRWVDRRLEDSFPVEAAETLTAVALRCVAKDPAARPEMSWVAAKVSKLFLEAQDWADKFRVPTGISVSMAPR</sequence>
<evidence type="ECO:0000313" key="2">
    <source>
        <dbReference type="Proteomes" id="UP001732700"/>
    </source>
</evidence>
<organism evidence="1 2">
    <name type="scientific">Avena sativa</name>
    <name type="common">Oat</name>
    <dbReference type="NCBI Taxonomy" id="4498"/>
    <lineage>
        <taxon>Eukaryota</taxon>
        <taxon>Viridiplantae</taxon>
        <taxon>Streptophyta</taxon>
        <taxon>Embryophyta</taxon>
        <taxon>Tracheophyta</taxon>
        <taxon>Spermatophyta</taxon>
        <taxon>Magnoliopsida</taxon>
        <taxon>Liliopsida</taxon>
        <taxon>Poales</taxon>
        <taxon>Poaceae</taxon>
        <taxon>BOP clade</taxon>
        <taxon>Pooideae</taxon>
        <taxon>Poodae</taxon>
        <taxon>Poeae</taxon>
        <taxon>Poeae Chloroplast Group 1 (Aveneae type)</taxon>
        <taxon>Aveninae</taxon>
        <taxon>Avena</taxon>
    </lineage>
</organism>